<reference evidence="1 2" key="1">
    <citation type="journal article" date="2000" name="Acta Virol.">
        <title>Complete sequence and organization of Periplaneta fuliginosa densovirus genome.</title>
        <authorList>
            <person name="Guo H."/>
            <person name="Zhang J."/>
            <person name="Hu Y."/>
        </authorList>
    </citation>
    <scope>NUCLEOTIDE SEQUENCE [LARGE SCALE GENOMIC DNA]</scope>
    <source>
        <strain evidence="2">Isolate Guo/2000</strain>
    </source>
</reference>
<dbReference type="RefSeq" id="NP_051019.1">
    <property type="nucleotide sequence ID" value="NC_000936.1"/>
</dbReference>
<keyword evidence="2" id="KW-1185">Reference proteome</keyword>
<evidence type="ECO:0000313" key="1">
    <source>
        <dbReference type="EMBL" id="AAF04298.1"/>
    </source>
</evidence>
<name>Q9QCZ4_PFDNG</name>
<sequence>MLLLFYCSDKEALTYNPANGTVLLSKGSDFPLCPLISSPAAQLYSEANGLSVYVLYPTTHSQVTSKYDLVSVNDELVSPPVIAAVVKAGTGLIPICNEGCICGVILPPIPRTIHCDFSISV</sequence>
<dbReference type="Proteomes" id="UP000006831">
    <property type="component" value="Segment"/>
</dbReference>
<protein>
    <submittedName>
        <fullName evidence="1">Uncharacterized protein</fullName>
    </submittedName>
</protein>
<organismHost>
    <name type="scientific">Validiblatta fuliginosa</name>
    <name type="common">Smokybrown cockroach</name>
    <name type="synonym">Periplaneta fuliginosa</name>
    <dbReference type="NCBI Taxonomy" id="36977"/>
</organismHost>
<accession>Q9QCZ4</accession>
<dbReference type="EMBL" id="AF192260">
    <property type="protein sequence ID" value="AAF04298.1"/>
    <property type="molecule type" value="Genomic_DNA"/>
</dbReference>
<proteinExistence type="predicted"/>
<evidence type="ECO:0000313" key="2">
    <source>
        <dbReference type="Proteomes" id="UP000006831"/>
    </source>
</evidence>
<dbReference type="GeneID" id="1457173"/>
<dbReference type="KEGG" id="vg:1457173"/>
<organism evidence="1 2">
    <name type="scientific">Periplaneta fuliginosa densovirus (isolate Guo/2000)</name>
    <name type="common">PfDNV</name>
    <dbReference type="NCBI Taxonomy" id="648333"/>
    <lineage>
        <taxon>Viruses</taxon>
        <taxon>Monodnaviria</taxon>
        <taxon>Shotokuvirae</taxon>
        <taxon>Cossaviricota</taxon>
        <taxon>Quintoviricetes</taxon>
        <taxon>Piccovirales</taxon>
        <taxon>Parvoviridae</taxon>
        <taxon>Densovirinae</taxon>
        <taxon>Pefuambidensovirus</taxon>
        <taxon>Pefuambidensovirus blattodean1</taxon>
    </lineage>
</organism>